<proteinExistence type="predicted"/>
<gene>
    <name evidence="1" type="ORF">KSK55_02710</name>
</gene>
<organism evidence="1 2">
    <name type="scientific">Methanospirillum hungatei</name>
    <dbReference type="NCBI Taxonomy" id="2203"/>
    <lineage>
        <taxon>Archaea</taxon>
        <taxon>Methanobacteriati</taxon>
        <taxon>Methanobacteriota</taxon>
        <taxon>Stenosarchaea group</taxon>
        <taxon>Methanomicrobia</taxon>
        <taxon>Methanomicrobiales</taxon>
        <taxon>Methanospirillaceae</taxon>
        <taxon>Methanospirillum</taxon>
    </lineage>
</organism>
<name>A0A8F5VP63_METHU</name>
<evidence type="ECO:0000313" key="2">
    <source>
        <dbReference type="Proteomes" id="UP000694228"/>
    </source>
</evidence>
<accession>A0A8F5VP63</accession>
<dbReference type="AlphaFoldDB" id="A0A8F5VP63"/>
<protein>
    <submittedName>
        <fullName evidence="1">Uncharacterized protein</fullName>
    </submittedName>
</protein>
<evidence type="ECO:0000313" key="1">
    <source>
        <dbReference type="EMBL" id="QXO95333.1"/>
    </source>
</evidence>
<sequence>MNKEIKEFRKYLGCCGCWGRDYNIMGEFVCLFDMFDENRPDCVSPYKRRYQLSGKTDRDVLMEWACEYRLNVHDINRIRSGQYYPEDLSLIQIIKIEKVIQSVLPDDPYSE</sequence>
<dbReference type="EMBL" id="CP077107">
    <property type="protein sequence ID" value="QXO95333.1"/>
    <property type="molecule type" value="Genomic_DNA"/>
</dbReference>
<dbReference type="Proteomes" id="UP000694228">
    <property type="component" value="Chromosome"/>
</dbReference>
<reference evidence="1 2" key="1">
    <citation type="submission" date="2021-06" db="EMBL/GenBank/DDBJ databases">
        <title>Complete genome sequence of the secondary alcohol utilizing methanogen Methanospirillum hungatei strain GP1.</title>
        <authorList>
            <person name="Day L.A."/>
            <person name="Costa K.C."/>
        </authorList>
    </citation>
    <scope>NUCLEOTIDE SEQUENCE [LARGE SCALE GENOMIC DNA]</scope>
    <source>
        <strain evidence="1 2">GP1</strain>
    </source>
</reference>